<evidence type="ECO:0000256" key="13">
    <source>
        <dbReference type="SAM" id="Phobius"/>
    </source>
</evidence>
<dbReference type="EMBL" id="MT594468">
    <property type="protein sequence ID" value="QLI54050.1"/>
    <property type="molecule type" value="Genomic_DNA"/>
</dbReference>
<dbReference type="GO" id="GO:0015986">
    <property type="term" value="P:proton motive force-driven ATP synthesis"/>
    <property type="evidence" value="ECO:0007669"/>
    <property type="project" value="InterPro"/>
</dbReference>
<keyword evidence="4 12" id="KW-0813">Transport</keyword>
<name>A0A7D5YK56_CTEFE</name>
<sequence>MPQMMPMLWLILFIYFIIIFILFMIKNFFMVKYSNLKLLKKNYLNNNIFIWKW</sequence>
<evidence type="ECO:0000256" key="4">
    <source>
        <dbReference type="ARBA" id="ARBA00022448"/>
    </source>
</evidence>
<evidence type="ECO:0000256" key="6">
    <source>
        <dbReference type="ARBA" id="ARBA00022692"/>
    </source>
</evidence>
<proteinExistence type="inferred from homology"/>
<geneLocation type="mitochondrion" evidence="14"/>
<keyword evidence="10 12" id="KW-0496">Mitochondrion</keyword>
<evidence type="ECO:0000256" key="11">
    <source>
        <dbReference type="ARBA" id="ARBA00023136"/>
    </source>
</evidence>
<organism evidence="14">
    <name type="scientific">Ctenocephalides felis</name>
    <name type="common">Cat flea</name>
    <dbReference type="NCBI Taxonomy" id="7515"/>
    <lineage>
        <taxon>Eukaryota</taxon>
        <taxon>Metazoa</taxon>
        <taxon>Ecdysozoa</taxon>
        <taxon>Arthropoda</taxon>
        <taxon>Hexapoda</taxon>
        <taxon>Insecta</taxon>
        <taxon>Pterygota</taxon>
        <taxon>Neoptera</taxon>
        <taxon>Endopterygota</taxon>
        <taxon>Siphonaptera</taxon>
        <taxon>Pulicidae</taxon>
        <taxon>Archaeopsyllinae</taxon>
        <taxon>Ctenocephalides</taxon>
    </lineage>
</organism>
<evidence type="ECO:0000256" key="7">
    <source>
        <dbReference type="ARBA" id="ARBA00022781"/>
    </source>
</evidence>
<keyword evidence="5 12" id="KW-0138">CF(0)</keyword>
<evidence type="ECO:0000256" key="2">
    <source>
        <dbReference type="ARBA" id="ARBA00008892"/>
    </source>
</evidence>
<keyword evidence="11 13" id="KW-0472">Membrane</keyword>
<evidence type="ECO:0000256" key="10">
    <source>
        <dbReference type="ARBA" id="ARBA00023128"/>
    </source>
</evidence>
<dbReference type="InterPro" id="IPR001421">
    <property type="entry name" value="ATP8_metazoa"/>
</dbReference>
<keyword evidence="8 13" id="KW-1133">Transmembrane helix</keyword>
<reference evidence="14" key="1">
    <citation type="journal article" date="2020" name="BMC Biol.">
        <title>A chromosome-level assembly of the cat flea genome uncovers rampant gene duplication and genome size plasticity.</title>
        <authorList>
            <person name="Driscoll T.P."/>
            <person name="Verhoeve V.I."/>
            <person name="Gillespie J.J."/>
            <person name="Johnston J.S."/>
            <person name="Guillotte M.L."/>
            <person name="Rennoll-Bankert K.E."/>
            <person name="Rahman M.S."/>
            <person name="Hagen D."/>
            <person name="Elsik C.G."/>
            <person name="Macaluso K.R."/>
            <person name="Azad A.F."/>
        </authorList>
    </citation>
    <scope>NUCLEOTIDE SEQUENCE</scope>
    <source>
        <strain evidence="14">EL2017-DRISC</strain>
        <tissue evidence="14">Whole organism</tissue>
    </source>
</reference>
<dbReference type="RefSeq" id="YP_009905690.1">
    <property type="nucleotide sequence ID" value="NC_049858.1"/>
</dbReference>
<keyword evidence="7 12" id="KW-0375">Hydrogen ion transport</keyword>
<comment type="subunit">
    <text evidence="3">F-type ATPases have 2 components, CF(1) - the catalytic core - and CF(0) - the membrane proton channel.</text>
</comment>
<keyword evidence="6 12" id="KW-0812">Transmembrane</keyword>
<evidence type="ECO:0000313" key="14">
    <source>
        <dbReference type="EMBL" id="QLI54050.1"/>
    </source>
</evidence>
<evidence type="ECO:0000256" key="5">
    <source>
        <dbReference type="ARBA" id="ARBA00022547"/>
    </source>
</evidence>
<feature type="transmembrane region" description="Helical" evidence="13">
    <location>
        <begin position="6"/>
        <end position="25"/>
    </location>
</feature>
<evidence type="ECO:0000256" key="8">
    <source>
        <dbReference type="ARBA" id="ARBA00022989"/>
    </source>
</evidence>
<evidence type="ECO:0000256" key="3">
    <source>
        <dbReference type="ARBA" id="ARBA00011291"/>
    </source>
</evidence>
<dbReference type="GO" id="GO:0031966">
    <property type="term" value="C:mitochondrial membrane"/>
    <property type="evidence" value="ECO:0007669"/>
    <property type="project" value="UniProtKB-SubCell"/>
</dbReference>
<comment type="similarity">
    <text evidence="2 12">Belongs to the ATPase protein 8 family.</text>
</comment>
<evidence type="ECO:0000256" key="1">
    <source>
        <dbReference type="ARBA" id="ARBA00004304"/>
    </source>
</evidence>
<protein>
    <recommendedName>
        <fullName evidence="12">ATP synthase complex subunit 8</fullName>
    </recommendedName>
</protein>
<evidence type="ECO:0000256" key="12">
    <source>
        <dbReference type="RuleBase" id="RU003661"/>
    </source>
</evidence>
<keyword evidence="9 12" id="KW-0406">Ion transport</keyword>
<evidence type="ECO:0000256" key="9">
    <source>
        <dbReference type="ARBA" id="ARBA00023065"/>
    </source>
</evidence>
<dbReference type="GeneID" id="56166132"/>
<dbReference type="AlphaFoldDB" id="A0A7D5YK56"/>
<gene>
    <name evidence="14" type="primary">atp8</name>
</gene>
<dbReference type="GO" id="GO:0015078">
    <property type="term" value="F:proton transmembrane transporter activity"/>
    <property type="evidence" value="ECO:0007669"/>
    <property type="project" value="InterPro"/>
</dbReference>
<dbReference type="GO" id="GO:0045259">
    <property type="term" value="C:proton-transporting ATP synthase complex"/>
    <property type="evidence" value="ECO:0007669"/>
    <property type="project" value="UniProtKB-KW"/>
</dbReference>
<dbReference type="Pfam" id="PF00895">
    <property type="entry name" value="ATP-synt_8"/>
    <property type="match status" value="1"/>
</dbReference>
<comment type="subcellular location">
    <subcellularLocation>
        <location evidence="1 12">Mitochondrion membrane</location>
        <topology evidence="1 12">Single-pass membrane protein</topology>
    </subcellularLocation>
</comment>
<accession>A0A7D5YK56</accession>